<dbReference type="KEGG" id="agh:M3I41_00405"/>
<dbReference type="PANTHER" id="PTHR12149">
    <property type="entry name" value="FRUCTOSAMINE 3 KINASE-RELATED PROTEIN"/>
    <property type="match status" value="1"/>
</dbReference>
<evidence type="ECO:0000313" key="2">
    <source>
        <dbReference type="EMBL" id="UQF79776.1"/>
    </source>
</evidence>
<dbReference type="Gene3D" id="3.90.1200.10">
    <property type="match status" value="2"/>
</dbReference>
<reference evidence="2" key="1">
    <citation type="submission" date="2022-05" db="EMBL/GenBank/DDBJ databases">
        <title>Using nanopore sequencing to obtain complete genomes from saliva samples.</title>
        <authorList>
            <person name="Baker J.L."/>
        </authorList>
    </citation>
    <scope>NUCLEOTIDE SEQUENCE</scope>
    <source>
        <strain evidence="2">JCVI-JB-Ag32</strain>
    </source>
</reference>
<organism evidence="2 3">
    <name type="scientific">Actinomyces graevenitzii</name>
    <dbReference type="NCBI Taxonomy" id="55565"/>
    <lineage>
        <taxon>Bacteria</taxon>
        <taxon>Bacillati</taxon>
        <taxon>Actinomycetota</taxon>
        <taxon>Actinomycetes</taxon>
        <taxon>Actinomycetales</taxon>
        <taxon>Actinomycetaceae</taxon>
        <taxon>Actinomyces</taxon>
    </lineage>
</organism>
<evidence type="ECO:0000256" key="1">
    <source>
        <dbReference type="PIRNR" id="PIRNR006221"/>
    </source>
</evidence>
<dbReference type="GO" id="GO:0016301">
    <property type="term" value="F:kinase activity"/>
    <property type="evidence" value="ECO:0007669"/>
    <property type="project" value="UniProtKB-UniRule"/>
</dbReference>
<keyword evidence="1 2" id="KW-0418">Kinase</keyword>
<accession>A0A9E7AFN8</accession>
<comment type="similarity">
    <text evidence="1">Belongs to the fructosamine kinase family.</text>
</comment>
<dbReference type="InterPro" id="IPR016477">
    <property type="entry name" value="Fructo-/Ketosamine-3-kinase"/>
</dbReference>
<name>A0A9E7AFN8_9ACTO</name>
<protein>
    <submittedName>
        <fullName evidence="2">Fructosamine kinase family protein</fullName>
    </submittedName>
</protein>
<evidence type="ECO:0000313" key="3">
    <source>
        <dbReference type="Proteomes" id="UP000830236"/>
    </source>
</evidence>
<dbReference type="PANTHER" id="PTHR12149:SF8">
    <property type="entry name" value="PROTEIN-RIBULOSAMINE 3-KINASE"/>
    <property type="match status" value="1"/>
</dbReference>
<dbReference type="Pfam" id="PF03881">
    <property type="entry name" value="Fructosamin_kin"/>
    <property type="match status" value="2"/>
</dbReference>
<sequence length="308" mass="33322">MFRKDDRGIPGSTALEATGLRWLTDAIDDGGAAVVPVRSGRGWLEEPQLNDRRCTPKAAFSFGRALAHTHAAGASHWGAPPQGWEGDGWMGRARLPLRAKAWTDSWGEFFATDRIMPMLAPARDNGSIDRSGAVVIEKLCERLRDGDFNHSQPQLLSQAGKPVARLHGDLWSGNVLWCPVGDVARSCKEFLGEKTADKPQDGAAIMKGGAAIMTSAQQLEAFAGGPVVGVMIDPAAHGGHAETDLADLGLFGQQYLDSVYEGYQSVSPLESYWSERVGLHRVHMLIVHAMLFGGGYGYETVQVARHYV</sequence>
<dbReference type="PIRSF" id="PIRSF006221">
    <property type="entry name" value="Ketosamine-3-kinase"/>
    <property type="match status" value="1"/>
</dbReference>
<dbReference type="SUPFAM" id="SSF56112">
    <property type="entry name" value="Protein kinase-like (PK-like)"/>
    <property type="match status" value="1"/>
</dbReference>
<dbReference type="EMBL" id="CP097095">
    <property type="protein sequence ID" value="UQF79776.1"/>
    <property type="molecule type" value="Genomic_DNA"/>
</dbReference>
<gene>
    <name evidence="2" type="ORF">M3I41_00405</name>
</gene>
<dbReference type="Proteomes" id="UP000830236">
    <property type="component" value="Chromosome"/>
</dbReference>
<dbReference type="AlphaFoldDB" id="A0A9E7AFN8"/>
<dbReference type="InterPro" id="IPR011009">
    <property type="entry name" value="Kinase-like_dom_sf"/>
</dbReference>
<proteinExistence type="inferred from homology"/>
<keyword evidence="1" id="KW-0808">Transferase</keyword>